<feature type="domain" description="Putative sensor" evidence="11">
    <location>
        <begin position="41"/>
        <end position="201"/>
    </location>
</feature>
<evidence type="ECO:0000256" key="6">
    <source>
        <dbReference type="ARBA" id="ARBA00022777"/>
    </source>
</evidence>
<evidence type="ECO:0000259" key="11">
    <source>
        <dbReference type="Pfam" id="PF13796"/>
    </source>
</evidence>
<dbReference type="InterPro" id="IPR025828">
    <property type="entry name" value="Put_sensor_dom"/>
</dbReference>
<evidence type="ECO:0000256" key="7">
    <source>
        <dbReference type="ARBA" id="ARBA00022840"/>
    </source>
</evidence>
<feature type="domain" description="Signal transduction histidine kinase subgroup 3 dimerisation and phosphoacceptor" evidence="10">
    <location>
        <begin position="224"/>
        <end position="290"/>
    </location>
</feature>
<dbReference type="InterPro" id="IPR036890">
    <property type="entry name" value="HATPase_C_sf"/>
</dbReference>
<evidence type="ECO:0000256" key="3">
    <source>
        <dbReference type="ARBA" id="ARBA00022553"/>
    </source>
</evidence>
<dbReference type="Gene3D" id="1.20.5.1930">
    <property type="match status" value="1"/>
</dbReference>
<name>A0ABP3D7I2_9PSEU</name>
<keyword evidence="6 12" id="KW-0418">Kinase</keyword>
<dbReference type="EC" id="2.7.13.3" evidence="2"/>
<keyword evidence="3" id="KW-0597">Phosphoprotein</keyword>
<dbReference type="PANTHER" id="PTHR24421">
    <property type="entry name" value="NITRATE/NITRITE SENSOR PROTEIN NARX-RELATED"/>
    <property type="match status" value="1"/>
</dbReference>
<evidence type="ECO:0000256" key="5">
    <source>
        <dbReference type="ARBA" id="ARBA00022741"/>
    </source>
</evidence>
<evidence type="ECO:0000259" key="10">
    <source>
        <dbReference type="Pfam" id="PF07730"/>
    </source>
</evidence>
<dbReference type="InterPro" id="IPR011712">
    <property type="entry name" value="Sig_transdc_His_kin_sub3_dim/P"/>
</dbReference>
<evidence type="ECO:0000313" key="13">
    <source>
        <dbReference type="Proteomes" id="UP001500416"/>
    </source>
</evidence>
<keyword evidence="9" id="KW-0472">Membrane</keyword>
<protein>
    <recommendedName>
        <fullName evidence="2">histidine kinase</fullName>
        <ecNumber evidence="2">2.7.13.3</ecNumber>
    </recommendedName>
</protein>
<evidence type="ECO:0000256" key="9">
    <source>
        <dbReference type="SAM" id="Phobius"/>
    </source>
</evidence>
<dbReference type="Gene3D" id="3.30.565.10">
    <property type="entry name" value="Histidine kinase-like ATPase, C-terminal domain"/>
    <property type="match status" value="1"/>
</dbReference>
<gene>
    <name evidence="12" type="ORF">GCM10010492_21450</name>
</gene>
<keyword evidence="5" id="KW-0547">Nucleotide-binding</keyword>
<accession>A0ABP3D7I2</accession>
<feature type="transmembrane region" description="Helical" evidence="9">
    <location>
        <begin position="116"/>
        <end position="149"/>
    </location>
</feature>
<dbReference type="Proteomes" id="UP001500416">
    <property type="component" value="Unassembled WGS sequence"/>
</dbReference>
<dbReference type="SUPFAM" id="SSF55874">
    <property type="entry name" value="ATPase domain of HSP90 chaperone/DNA topoisomerase II/histidine kinase"/>
    <property type="match status" value="1"/>
</dbReference>
<dbReference type="Pfam" id="PF07730">
    <property type="entry name" value="HisKA_3"/>
    <property type="match status" value="1"/>
</dbReference>
<keyword evidence="9" id="KW-0812">Transmembrane</keyword>
<evidence type="ECO:0000256" key="4">
    <source>
        <dbReference type="ARBA" id="ARBA00022679"/>
    </source>
</evidence>
<dbReference type="EMBL" id="BAAABU010000003">
    <property type="protein sequence ID" value="GAA0223017.1"/>
    <property type="molecule type" value="Genomic_DNA"/>
</dbReference>
<feature type="transmembrane region" description="Helical" evidence="9">
    <location>
        <begin position="21"/>
        <end position="44"/>
    </location>
</feature>
<comment type="caution">
    <text evidence="12">The sequence shown here is derived from an EMBL/GenBank/DDBJ whole genome shotgun (WGS) entry which is preliminary data.</text>
</comment>
<keyword evidence="13" id="KW-1185">Reference proteome</keyword>
<evidence type="ECO:0000256" key="2">
    <source>
        <dbReference type="ARBA" id="ARBA00012438"/>
    </source>
</evidence>
<dbReference type="InterPro" id="IPR050482">
    <property type="entry name" value="Sensor_HK_TwoCompSys"/>
</dbReference>
<comment type="catalytic activity">
    <reaction evidence="1">
        <text>ATP + protein L-histidine = ADP + protein N-phospho-L-histidine.</text>
        <dbReference type="EC" id="2.7.13.3"/>
    </reaction>
</comment>
<dbReference type="GO" id="GO:0016301">
    <property type="term" value="F:kinase activity"/>
    <property type="evidence" value="ECO:0007669"/>
    <property type="project" value="UniProtKB-KW"/>
</dbReference>
<evidence type="ECO:0000313" key="12">
    <source>
        <dbReference type="EMBL" id="GAA0223017.1"/>
    </source>
</evidence>
<dbReference type="PANTHER" id="PTHR24421:SF10">
    <property type="entry name" value="NITRATE_NITRITE SENSOR PROTEIN NARQ"/>
    <property type="match status" value="1"/>
</dbReference>
<evidence type="ECO:0000256" key="1">
    <source>
        <dbReference type="ARBA" id="ARBA00000085"/>
    </source>
</evidence>
<dbReference type="CDD" id="cd16917">
    <property type="entry name" value="HATPase_UhpB-NarQ-NarX-like"/>
    <property type="match status" value="1"/>
</dbReference>
<keyword evidence="9" id="KW-1133">Transmembrane helix</keyword>
<feature type="transmembrane region" description="Helical" evidence="9">
    <location>
        <begin position="169"/>
        <end position="196"/>
    </location>
</feature>
<feature type="transmembrane region" description="Helical" evidence="9">
    <location>
        <begin position="56"/>
        <end position="78"/>
    </location>
</feature>
<evidence type="ECO:0000256" key="8">
    <source>
        <dbReference type="ARBA" id="ARBA00023012"/>
    </source>
</evidence>
<reference evidence="13" key="1">
    <citation type="journal article" date="2019" name="Int. J. Syst. Evol. Microbiol.">
        <title>The Global Catalogue of Microorganisms (GCM) 10K type strain sequencing project: providing services to taxonomists for standard genome sequencing and annotation.</title>
        <authorList>
            <consortium name="The Broad Institute Genomics Platform"/>
            <consortium name="The Broad Institute Genome Sequencing Center for Infectious Disease"/>
            <person name="Wu L."/>
            <person name="Ma J."/>
        </authorList>
    </citation>
    <scope>NUCLEOTIDE SEQUENCE [LARGE SCALE GENOMIC DNA]</scope>
    <source>
        <strain evidence="13">JCM 3380</strain>
    </source>
</reference>
<keyword evidence="4" id="KW-0808">Transferase</keyword>
<keyword evidence="7" id="KW-0067">ATP-binding</keyword>
<proteinExistence type="predicted"/>
<keyword evidence="8" id="KW-0902">Two-component regulatory system</keyword>
<organism evidence="12 13">
    <name type="scientific">Saccharothrix mutabilis subsp. mutabilis</name>
    <dbReference type="NCBI Taxonomy" id="66855"/>
    <lineage>
        <taxon>Bacteria</taxon>
        <taxon>Bacillati</taxon>
        <taxon>Actinomycetota</taxon>
        <taxon>Actinomycetes</taxon>
        <taxon>Pseudonocardiales</taxon>
        <taxon>Pseudonocardiaceae</taxon>
        <taxon>Saccharothrix</taxon>
    </lineage>
</organism>
<dbReference type="RefSeq" id="WP_343933549.1">
    <property type="nucleotide sequence ID" value="NZ_BAAABU010000003.1"/>
</dbReference>
<dbReference type="Pfam" id="PF13796">
    <property type="entry name" value="Sensor"/>
    <property type="match status" value="1"/>
</dbReference>
<sequence>MIFWKALRRRDFPLTRWPWRALAFVAGTPVVAAVVAVPVGLLSLPGFLALSPTQSVGARVAFAVVGLAVVGAGLPWVARPLARLERRRLRLLDPRLVPHHRPTGYRDAATWREVAYAVLLLTLGPLVYVPAFLVAASPFVLLAGPLLVMGEDGPVALGFVVTDSVAESFGYAAIGLAVLPVVPYVWSLVAAAHAAVTRALLHDDERLVEVARSRARLVDGFDAERRRIERDLHDGAQEKLVGLTLRLGLARLDVPADSPAHEHVTRAHEEAKRLMAELRELVRGIHPKVLADRGLAAALEDLADRGPVPVDVRADLPRLPPHVESTAYFVVAEALTNVARHSGASSASVTASTLDRVLVVEVRDDGRGGADPADGTGLTGLADRVAVLDGRMALSSPAGGPTVVRVELPWSA</sequence>